<accession>A0ABT2FPW1</accession>
<feature type="region of interest" description="Disordered" evidence="4">
    <location>
        <begin position="1836"/>
        <end position="1861"/>
    </location>
</feature>
<gene>
    <name evidence="6" type="ORF">L9G74_18150</name>
</gene>
<sequence length="1861" mass="195161">ELTWSLNSDGNLIGSLNGVAVLQLSLSDTSLAAGTTGNVTVTATQLTVLPHATGVDGAGEAFNFDNITISGITVVATDTDGDTAEGTLDINVDDSLPTALDPFTVSVSNTSGGTGNAYLDADNDVSNNYGADSAGSVIFTQATIDGLLSQGLSSGLAPLEYAISADGTVLTATNSNDDSVVFTITLQPTDFDDQYVVHMSQPVDSLSYVDFNNGGYDFVGGNSIWAGFTQADISNSQDLLLTAVNGTSTVNTTSSTGGIGNAHVNSGEGMRVDYVTDLFGDAKDIDTITFDGHYTVNGGSATFDVGNNNSSTVTVKAFDDADGNNHVGDGVQDTITQIAISYGDEDLVINAAGEYTVGGHLFTVSFSADGSASVEGVVNGTTLAAYTYNGYNSIEWSNTGGDSFQIGDFGATTVTTKDVSLSVPVVVQDGDGDTAPSSLGITLTAPDTPTTETPHAMATVSAAGLGILADTSEFDTQALKFTAGSNDINTFKFVDADYIKIIGSDDKPLKLNWSVSADGTELIGKLGNGNHAVIKLTLADIGDIEAGTDGEIKVNVELIGNLPRHFEVDDLTISGIHVEGTDTANVSVMSALDVKVLPSSTVVVSEEALPNGIPDDQSHAATASGTLVLDEAISPAVTLSYVGDTRVTVDDQPVSWSFNETTMTLVASLGDGTPVISIQLTAPHGNGNHSNEWSYEVTLSSPIDHPVINVEDILHLPFLISGNDAHGNPVTGSFTVKVEDDSPFVADDAEVVTATYTDIPNTLVGEFNVSGYGDGKVDGDYNHDGRYDGIHSTNPDGVGFTITALGFASATDSTLVSAAVGSKGGGIGVASKNGPYHNLEGEVDFREFANGTSASEQLIFTLDEGTVAFGMTLDFKYMFGDELETGIAYFYRDGELIYQQEFTSDASSGNYAADFDVQQGGFDKVVLEATNNHAGMWNDNSDFAIGAITFTGTTAGAAIAHASGDVEAGWGADGKASEHAVTLTVEDGIQTTSGAAITIATSASGNTIWGYTGNNPDANIVFRLEYTPETGKWDYFQYQALDAGDDGVIDFGITYTDADGDSSTGNIHVGLPSPHAAPETADFSVSVDEDSSYQLQLSHFSFNDADGDDFTHVIITSLPTEGVLYLDGVAVTSGQVIDVEEITAGNLTYTPADSSHLVSEFNFQVQDNGPVSLGGENTSTEHTATINIGRLINDGVTNGDNTLHGGAGNDIIAGDIGGTFTNVEPGQNYNIALVIDTSGSMNFKLDGSGNSNYESYNSRIVLIRDALINLSHQLAGHDGTINIALIGFADDATLKIDVDNLSPENIDGLISQIEHLKAGGATNYEAAFNEAEKWLTDISANNAAGHGYENLTYFLSDGDPTISNHDKSSGGTTDAGDIQYAVEAFGGLSAISQVHAIGIGKGITESTLQYFDNTDVVGSQPYRTIETRLTDFQGNNDSWDGAWKWSQSGSSSDSVKYYNGLLVIEDHDDSEVTQAFSPETALAFNEHSQGYFSVDFSTQWVSGNDTVELWVQQKLSDGSWSTVDTIVMATKNVSNGYLETNAISSSGTYRLVFNVDSDAPNSNYTQLRIEEINFHQTWQADIGNVSIVTEAGQLTAALQGGSQSTELADVGNDTVYGGDGNDIIFGDVINTDQLPWGASYGNPEKPADLPDGSGLAALEQFLQLKNGEPATDAQIYSYIKEHIDIFNVAGDTRGGDDTLYGGNGDDIIFGQGGDDTIYGGMGNDILTGGEGKDTFVWLAGETGTDHVTDFNFAQDKLDISDLLTGWNGNNDTLDDYLHIDVEDGNTVISIDANADHTVDQTIILDGSDVSSYGSNSSEWIQGLIGDGTGPLIVQTSQTEQASYTPSSSSEELNHTNKLLQP</sequence>
<reference evidence="6 7" key="1">
    <citation type="submission" date="2022-02" db="EMBL/GenBank/DDBJ databases">
        <authorList>
            <person name="Zhuang L."/>
        </authorList>
    </citation>
    <scope>NUCLEOTIDE SEQUENCE [LARGE SCALE GENOMIC DNA]</scope>
    <source>
        <strain evidence="6 7">C32</strain>
    </source>
</reference>
<evidence type="ECO:0000313" key="6">
    <source>
        <dbReference type="EMBL" id="MCS4558363.1"/>
    </source>
</evidence>
<protein>
    <submittedName>
        <fullName evidence="6">Type I secretion C-terminal target domain-containing protein</fullName>
    </submittedName>
</protein>
<dbReference type="Gene3D" id="3.40.50.410">
    <property type="entry name" value="von Willebrand factor, type A domain"/>
    <property type="match status" value="1"/>
</dbReference>
<evidence type="ECO:0000256" key="4">
    <source>
        <dbReference type="SAM" id="MobiDB-lite"/>
    </source>
</evidence>
<evidence type="ECO:0000256" key="1">
    <source>
        <dbReference type="ARBA" id="ARBA00004613"/>
    </source>
</evidence>
<dbReference type="PANTHER" id="PTHR38340:SF1">
    <property type="entry name" value="S-LAYER PROTEIN"/>
    <property type="match status" value="1"/>
</dbReference>
<dbReference type="NCBIfam" id="TIGR03661">
    <property type="entry name" value="T1SS_VCA0849"/>
    <property type="match status" value="1"/>
</dbReference>
<dbReference type="InterPro" id="IPR002035">
    <property type="entry name" value="VWF_A"/>
</dbReference>
<dbReference type="SUPFAM" id="SSF51120">
    <property type="entry name" value="beta-Roll"/>
    <property type="match status" value="1"/>
</dbReference>
<dbReference type="Pfam" id="PF00353">
    <property type="entry name" value="HemolysinCabind"/>
    <property type="match status" value="3"/>
</dbReference>
<name>A0ABT2FPW1_9GAMM</name>
<dbReference type="Proteomes" id="UP001201549">
    <property type="component" value="Unassembled WGS sequence"/>
</dbReference>
<dbReference type="Gene3D" id="2.150.10.10">
    <property type="entry name" value="Serralysin-like metalloprotease, C-terminal"/>
    <property type="match status" value="1"/>
</dbReference>
<feature type="domain" description="VWFA" evidence="5">
    <location>
        <begin position="1230"/>
        <end position="1409"/>
    </location>
</feature>
<dbReference type="InterPro" id="IPR050557">
    <property type="entry name" value="RTX_toxin/Mannuronan_C5-epim"/>
</dbReference>
<comment type="subcellular location">
    <subcellularLocation>
        <location evidence="1">Secreted</location>
    </subcellularLocation>
</comment>
<proteinExistence type="predicted"/>
<dbReference type="InterPro" id="IPR036465">
    <property type="entry name" value="vWFA_dom_sf"/>
</dbReference>
<dbReference type="InterPro" id="IPR019960">
    <property type="entry name" value="T1SS_VCA0849"/>
</dbReference>
<organism evidence="6 7">
    <name type="scientific">Shewanella electrica</name>
    <dbReference type="NCBI Taxonomy" id="515560"/>
    <lineage>
        <taxon>Bacteria</taxon>
        <taxon>Pseudomonadati</taxon>
        <taxon>Pseudomonadota</taxon>
        <taxon>Gammaproteobacteria</taxon>
        <taxon>Alteromonadales</taxon>
        <taxon>Shewanellaceae</taxon>
        <taxon>Shewanella</taxon>
    </lineage>
</organism>
<comment type="caution">
    <text evidence="6">The sequence shown here is derived from an EMBL/GenBank/DDBJ whole genome shotgun (WGS) entry which is preliminary data.</text>
</comment>
<evidence type="ECO:0000259" key="5">
    <source>
        <dbReference type="PROSITE" id="PS50234"/>
    </source>
</evidence>
<feature type="non-terminal residue" evidence="6">
    <location>
        <position position="1"/>
    </location>
</feature>
<evidence type="ECO:0000313" key="7">
    <source>
        <dbReference type="Proteomes" id="UP001201549"/>
    </source>
</evidence>
<dbReference type="SUPFAM" id="SSF53300">
    <property type="entry name" value="vWA-like"/>
    <property type="match status" value="1"/>
</dbReference>
<evidence type="ECO:0000256" key="3">
    <source>
        <dbReference type="ARBA" id="ARBA00022837"/>
    </source>
</evidence>
<dbReference type="InterPro" id="IPR018511">
    <property type="entry name" value="Hemolysin-typ_Ca-bd_CS"/>
</dbReference>
<dbReference type="InterPro" id="IPR011049">
    <property type="entry name" value="Serralysin-like_metalloprot_C"/>
</dbReference>
<dbReference type="SMART" id="SM00327">
    <property type="entry name" value="VWA"/>
    <property type="match status" value="1"/>
</dbReference>
<reference evidence="7" key="2">
    <citation type="submission" date="2023-07" db="EMBL/GenBank/DDBJ databases">
        <title>Shewanella mangrovi sp. nov., an acetaldehyde- degrading bacterium isolated from mangrove sediment.</title>
        <authorList>
            <person name="Liu Y."/>
        </authorList>
    </citation>
    <scope>NUCLEOTIDE SEQUENCE [LARGE SCALE GENOMIC DNA]</scope>
    <source>
        <strain evidence="7">C32</strain>
    </source>
</reference>
<dbReference type="PROSITE" id="PS50234">
    <property type="entry name" value="VWFA"/>
    <property type="match status" value="1"/>
</dbReference>
<dbReference type="PANTHER" id="PTHR38340">
    <property type="entry name" value="S-LAYER PROTEIN"/>
    <property type="match status" value="1"/>
</dbReference>
<keyword evidence="3" id="KW-0106">Calcium</keyword>
<keyword evidence="2" id="KW-0964">Secreted</keyword>
<evidence type="ECO:0000256" key="2">
    <source>
        <dbReference type="ARBA" id="ARBA00022525"/>
    </source>
</evidence>
<keyword evidence="7" id="KW-1185">Reference proteome</keyword>
<dbReference type="Pfam" id="PF13519">
    <property type="entry name" value="VWA_2"/>
    <property type="match status" value="1"/>
</dbReference>
<dbReference type="PROSITE" id="PS00330">
    <property type="entry name" value="HEMOLYSIN_CALCIUM"/>
    <property type="match status" value="2"/>
</dbReference>
<dbReference type="PRINTS" id="PR00313">
    <property type="entry name" value="CABNDNGRPT"/>
</dbReference>
<dbReference type="RefSeq" id="WP_238898179.1">
    <property type="nucleotide sequence ID" value="NZ_JAKOGG010000019.1"/>
</dbReference>
<dbReference type="EMBL" id="JAKOGG010000019">
    <property type="protein sequence ID" value="MCS4558363.1"/>
    <property type="molecule type" value="Genomic_DNA"/>
</dbReference>
<dbReference type="CDD" id="cd00198">
    <property type="entry name" value="vWFA"/>
    <property type="match status" value="1"/>
</dbReference>
<dbReference type="InterPro" id="IPR001343">
    <property type="entry name" value="Hemolysn_Ca-bd"/>
</dbReference>